<accession>A0A8H7VP07</accession>
<keyword evidence="3" id="KW-1185">Reference proteome</keyword>
<evidence type="ECO:0000256" key="1">
    <source>
        <dbReference type="SAM" id="MobiDB-lite"/>
    </source>
</evidence>
<comment type="caution">
    <text evidence="2">The sequence shown here is derived from an EMBL/GenBank/DDBJ whole genome shotgun (WGS) entry which is preliminary data.</text>
</comment>
<feature type="region of interest" description="Disordered" evidence="1">
    <location>
        <begin position="249"/>
        <end position="304"/>
    </location>
</feature>
<dbReference type="OrthoDB" id="2264760at2759"/>
<reference evidence="2 3" key="1">
    <citation type="submission" date="2020-12" db="EMBL/GenBank/DDBJ databases">
        <title>Metabolic potential, ecology and presence of endohyphal bacteria is reflected in genomic diversity of Mucoromycotina.</title>
        <authorList>
            <person name="Muszewska A."/>
            <person name="Okrasinska A."/>
            <person name="Steczkiewicz K."/>
            <person name="Drgas O."/>
            <person name="Orlowska M."/>
            <person name="Perlinska-Lenart U."/>
            <person name="Aleksandrzak-Piekarczyk T."/>
            <person name="Szatraj K."/>
            <person name="Zielenkiewicz U."/>
            <person name="Pilsyk S."/>
            <person name="Malc E."/>
            <person name="Mieczkowski P."/>
            <person name="Kruszewska J.S."/>
            <person name="Biernat P."/>
            <person name="Pawlowska J."/>
        </authorList>
    </citation>
    <scope>NUCLEOTIDE SEQUENCE [LARGE SCALE GENOMIC DNA]</scope>
    <source>
        <strain evidence="2 3">CBS 142.35</strain>
    </source>
</reference>
<sequence length="304" mass="33969">MSTDIEALRLFAQDTAMVNDIREQINREARSTRLTLERIENAITTLSGVVTSLDDQVHLLTRRPVEADSCLSIPPAIRQPPVTSNPFTGLTIQSIVCHSVDQSGNLRQFSWDLYSILGRSVLGEELWNPVYLTTFKRMHEVVDMLERLTTDMFPLAACAGYWGARLLMVRAWNKIRANDDNQEGEQVPQQHPDTHVTQKEFVASEEESVRNSERHGDQSDTTLPYNPGSWLEEDKVNQESQDILLGVELTNHNPRSNHISGGRGGALRSRGSSSGGRGRVAAKSNMVRSGRVGRPHGRRGATFR</sequence>
<evidence type="ECO:0000313" key="2">
    <source>
        <dbReference type="EMBL" id="KAG2221709.1"/>
    </source>
</evidence>
<evidence type="ECO:0000313" key="3">
    <source>
        <dbReference type="Proteomes" id="UP000646827"/>
    </source>
</evidence>
<name>A0A8H7VP07_9FUNG</name>
<gene>
    <name evidence="2" type="ORF">INT45_002747</name>
</gene>
<proteinExistence type="predicted"/>
<dbReference type="AlphaFoldDB" id="A0A8H7VP07"/>
<organism evidence="2 3">
    <name type="scientific">Circinella minor</name>
    <dbReference type="NCBI Taxonomy" id="1195481"/>
    <lineage>
        <taxon>Eukaryota</taxon>
        <taxon>Fungi</taxon>
        <taxon>Fungi incertae sedis</taxon>
        <taxon>Mucoromycota</taxon>
        <taxon>Mucoromycotina</taxon>
        <taxon>Mucoromycetes</taxon>
        <taxon>Mucorales</taxon>
        <taxon>Lichtheimiaceae</taxon>
        <taxon>Circinella</taxon>
    </lineage>
</organism>
<dbReference type="Proteomes" id="UP000646827">
    <property type="component" value="Unassembled WGS sequence"/>
</dbReference>
<feature type="compositionally biased region" description="Basic and acidic residues" evidence="1">
    <location>
        <begin position="207"/>
        <end position="218"/>
    </location>
</feature>
<protein>
    <submittedName>
        <fullName evidence="2">Uncharacterized protein</fullName>
    </submittedName>
</protein>
<feature type="compositionally biased region" description="Basic residues" evidence="1">
    <location>
        <begin position="291"/>
        <end position="304"/>
    </location>
</feature>
<feature type="region of interest" description="Disordered" evidence="1">
    <location>
        <begin position="180"/>
        <end position="230"/>
    </location>
</feature>
<dbReference type="EMBL" id="JAEPRB010000102">
    <property type="protein sequence ID" value="KAG2221709.1"/>
    <property type="molecule type" value="Genomic_DNA"/>
</dbReference>
<feature type="compositionally biased region" description="Polar residues" evidence="1">
    <location>
        <begin position="250"/>
        <end position="259"/>
    </location>
</feature>